<dbReference type="InterPro" id="IPR045592">
    <property type="entry name" value="DUF6461"/>
</dbReference>
<evidence type="ECO:0000313" key="1">
    <source>
        <dbReference type="EMBL" id="GAA3572979.1"/>
    </source>
</evidence>
<dbReference type="Pfam" id="PF20062">
    <property type="entry name" value="DUF6461"/>
    <property type="match status" value="1"/>
</dbReference>
<sequence>MRNPQEEALDHYRALLREVEWLSVAMCWTVVVPDEGYASMAEVVGQAFGAAAGEIGPPAHIHELPYGHKLPVSLGQHGPIVSLFENNGLLGAQPPVLNRVSASAEVYSVYWDIDGNNSVNKAAKGQVLLTLDAMEFEEWSHADFLSAWPQLGVMAESVDPDGDDWQAGALAAAELATGVRLDSEWLAGRQPYVLVDSLQSVCTQPITGVGRMPAPELFATSSARLQFQALTHLASATANHFDLAAFPIVEEIIDLLANGATADERLAERLPFELVSPIAMEFSRYEDDGEMELNPRWRRMQAAITLDVASRGPGARPMGFDVFHHAEAAFGDEWAEVAAQMRAILQL</sequence>
<dbReference type="RefSeq" id="WP_345567274.1">
    <property type="nucleotide sequence ID" value="NZ_BAABDQ010000015.1"/>
</dbReference>
<gene>
    <name evidence="1" type="ORF">GCM10022419_062360</name>
</gene>
<evidence type="ECO:0000313" key="2">
    <source>
        <dbReference type="Proteomes" id="UP001500630"/>
    </source>
</evidence>
<name>A0ABP6XVV6_9ACTN</name>
<accession>A0ABP6XVV6</accession>
<comment type="caution">
    <text evidence="1">The sequence shown here is derived from an EMBL/GenBank/DDBJ whole genome shotgun (WGS) entry which is preliminary data.</text>
</comment>
<keyword evidence="2" id="KW-1185">Reference proteome</keyword>
<organism evidence="1 2">
    <name type="scientific">Nonomuraea rosea</name>
    <dbReference type="NCBI Taxonomy" id="638574"/>
    <lineage>
        <taxon>Bacteria</taxon>
        <taxon>Bacillati</taxon>
        <taxon>Actinomycetota</taxon>
        <taxon>Actinomycetes</taxon>
        <taxon>Streptosporangiales</taxon>
        <taxon>Streptosporangiaceae</taxon>
        <taxon>Nonomuraea</taxon>
    </lineage>
</organism>
<protein>
    <submittedName>
        <fullName evidence="1">Uncharacterized protein</fullName>
    </submittedName>
</protein>
<dbReference type="Proteomes" id="UP001500630">
    <property type="component" value="Unassembled WGS sequence"/>
</dbReference>
<dbReference type="EMBL" id="BAABDQ010000015">
    <property type="protein sequence ID" value="GAA3572979.1"/>
    <property type="molecule type" value="Genomic_DNA"/>
</dbReference>
<reference evidence="2" key="1">
    <citation type="journal article" date="2019" name="Int. J. Syst. Evol. Microbiol.">
        <title>The Global Catalogue of Microorganisms (GCM) 10K type strain sequencing project: providing services to taxonomists for standard genome sequencing and annotation.</title>
        <authorList>
            <consortium name="The Broad Institute Genomics Platform"/>
            <consortium name="The Broad Institute Genome Sequencing Center for Infectious Disease"/>
            <person name="Wu L."/>
            <person name="Ma J."/>
        </authorList>
    </citation>
    <scope>NUCLEOTIDE SEQUENCE [LARGE SCALE GENOMIC DNA]</scope>
    <source>
        <strain evidence="2">JCM 17326</strain>
    </source>
</reference>
<proteinExistence type="predicted"/>